<dbReference type="EMBL" id="JBCLUF010000025">
    <property type="protein sequence ID" value="MEY8662689.1"/>
    <property type="molecule type" value="Genomic_DNA"/>
</dbReference>
<comment type="subcellular location">
    <subcellularLocation>
        <location evidence="1">Cytoplasm</location>
    </subcellularLocation>
</comment>
<accession>A0ABV4DR06</accession>
<keyword evidence="7" id="KW-0418">Kinase</keyword>
<keyword evidence="2" id="KW-0813">Transport</keyword>
<evidence type="ECO:0000313" key="9">
    <source>
        <dbReference type="EMBL" id="MEY8662689.1"/>
    </source>
</evidence>
<evidence type="ECO:0000256" key="6">
    <source>
        <dbReference type="ARBA" id="ARBA00022683"/>
    </source>
</evidence>
<reference evidence="9 10" key="1">
    <citation type="submission" date="2024-03" db="EMBL/GenBank/DDBJ databases">
        <title>Mouse gut bacterial collection (mGBC) of GemPharmatech.</title>
        <authorList>
            <person name="He Y."/>
            <person name="Dong L."/>
            <person name="Wu D."/>
            <person name="Gao X."/>
            <person name="Lin Z."/>
        </authorList>
    </citation>
    <scope>NUCLEOTIDE SEQUENCE [LARGE SCALE GENOMIC DNA]</scope>
    <source>
        <strain evidence="9 10">15-30</strain>
    </source>
</reference>
<evidence type="ECO:0000313" key="10">
    <source>
        <dbReference type="Proteomes" id="UP001565236"/>
    </source>
</evidence>
<dbReference type="Proteomes" id="UP001565236">
    <property type="component" value="Unassembled WGS sequence"/>
</dbReference>
<evidence type="ECO:0000259" key="8">
    <source>
        <dbReference type="PROSITE" id="PS51101"/>
    </source>
</evidence>
<keyword evidence="5" id="KW-0808">Transferase</keyword>
<dbReference type="SUPFAM" id="SSF52728">
    <property type="entry name" value="PTS IIb component"/>
    <property type="match status" value="1"/>
</dbReference>
<dbReference type="PROSITE" id="PS51101">
    <property type="entry name" value="PTS_EIIB_TYPE_4"/>
    <property type="match status" value="1"/>
</dbReference>
<evidence type="ECO:0000256" key="2">
    <source>
        <dbReference type="ARBA" id="ARBA00022448"/>
    </source>
</evidence>
<comment type="caution">
    <text evidence="9">The sequence shown here is derived from an EMBL/GenBank/DDBJ whole genome shotgun (WGS) entry which is preliminary data.</text>
</comment>
<evidence type="ECO:0000256" key="3">
    <source>
        <dbReference type="ARBA" id="ARBA00022490"/>
    </source>
</evidence>
<name>A0ABV4DR06_9LACO</name>
<sequence length="163" mass="18258">MEVKLLRIDSRLLHGQVATDWVKSTGVSHVLVVCDNAAKDVIRRRLLLQVAPPGVKVHVLTVAKMIRIYQDERFAKLSVLILVEAPIDAVRLLIGGIKVKSVNVGSLSFDQTRKMITETIAVNEQDLKALTWLKKQGIMLDQRKVSNDPKKDLWKTLSDKGLV</sequence>
<dbReference type="Gene3D" id="3.40.35.10">
    <property type="entry name" value="Phosphotransferase system, sorbose subfamily IIB component"/>
    <property type="match status" value="1"/>
</dbReference>
<evidence type="ECO:0000256" key="4">
    <source>
        <dbReference type="ARBA" id="ARBA00022597"/>
    </source>
</evidence>
<keyword evidence="10" id="KW-1185">Reference proteome</keyword>
<gene>
    <name evidence="9" type="ORF">AALT52_07300</name>
</gene>
<dbReference type="Pfam" id="PF03830">
    <property type="entry name" value="PTSIIB_sorb"/>
    <property type="match status" value="1"/>
</dbReference>
<protein>
    <submittedName>
        <fullName evidence="9">PTS sugar transporter subunit IIB</fullName>
    </submittedName>
</protein>
<keyword evidence="3" id="KW-0963">Cytoplasm</keyword>
<dbReference type="RefSeq" id="WP_280606965.1">
    <property type="nucleotide sequence ID" value="NZ_CP123639.1"/>
</dbReference>
<evidence type="ECO:0000256" key="1">
    <source>
        <dbReference type="ARBA" id="ARBA00004496"/>
    </source>
</evidence>
<feature type="domain" description="PTS EIIB type-4" evidence="8">
    <location>
        <begin position="1"/>
        <end position="163"/>
    </location>
</feature>
<dbReference type="InterPro" id="IPR036667">
    <property type="entry name" value="PTS_IIB_sorbose-sp_sf"/>
</dbReference>
<evidence type="ECO:0000256" key="5">
    <source>
        <dbReference type="ARBA" id="ARBA00022679"/>
    </source>
</evidence>
<proteinExistence type="predicted"/>
<dbReference type="InterPro" id="IPR004720">
    <property type="entry name" value="PTS_IIB_sorbose-sp"/>
</dbReference>
<evidence type="ECO:0000256" key="7">
    <source>
        <dbReference type="ARBA" id="ARBA00022777"/>
    </source>
</evidence>
<keyword evidence="6" id="KW-0598">Phosphotransferase system</keyword>
<keyword evidence="4 9" id="KW-0762">Sugar transport</keyword>
<organism evidence="9 10">
    <name type="scientific">Ligilactobacillus faecis</name>
    <dbReference type="NCBI Taxonomy" id="762833"/>
    <lineage>
        <taxon>Bacteria</taxon>
        <taxon>Bacillati</taxon>
        <taxon>Bacillota</taxon>
        <taxon>Bacilli</taxon>
        <taxon>Lactobacillales</taxon>
        <taxon>Lactobacillaceae</taxon>
        <taxon>Ligilactobacillus</taxon>
    </lineage>
</organism>